<name>A0AAD5VZA1_9AGAR</name>
<accession>A0AAD5VZA1</accession>
<dbReference type="AlphaFoldDB" id="A0AAD5VZA1"/>
<dbReference type="SUPFAM" id="SSF110857">
    <property type="entry name" value="Gamma-glutamyl cyclotransferase-like"/>
    <property type="match status" value="1"/>
</dbReference>
<evidence type="ECO:0000256" key="3">
    <source>
        <dbReference type="PIRSR" id="PIRSR617939-1"/>
    </source>
</evidence>
<evidence type="ECO:0000313" key="5">
    <source>
        <dbReference type="Proteomes" id="UP001213000"/>
    </source>
</evidence>
<gene>
    <name evidence="4" type="ORF">NP233_g2203</name>
</gene>
<dbReference type="GO" id="GO:0003839">
    <property type="term" value="F:gamma-glutamylcyclotransferase activity"/>
    <property type="evidence" value="ECO:0007669"/>
    <property type="project" value="UniProtKB-EC"/>
</dbReference>
<proteinExistence type="predicted"/>
<evidence type="ECO:0000256" key="1">
    <source>
        <dbReference type="ARBA" id="ARBA00012346"/>
    </source>
</evidence>
<sequence>MARRCPQSKFIGVGYLINWRWFICERGYANIMESRGDTVYGLVYELSQSDEMSLDGFEEVPNSYVKKYLTVTFLGDKEVATSKDIEMLVYIDVQRVCYGPPKTEYIRVMNMAIEDAAKEGIPKEYIEKDLRSFIPKQWANTHSTLYR</sequence>
<dbReference type="Pfam" id="PF13772">
    <property type="entry name" value="AIG2_2"/>
    <property type="match status" value="1"/>
</dbReference>
<dbReference type="PANTHER" id="PTHR12935:SF0">
    <property type="entry name" value="GAMMA-GLUTAMYLCYCLOTRANSFERASE"/>
    <property type="match status" value="1"/>
</dbReference>
<dbReference type="EC" id="4.3.2.9" evidence="1"/>
<comment type="caution">
    <text evidence="4">The sequence shown here is derived from an EMBL/GenBank/DDBJ whole genome shotgun (WGS) entry which is preliminary data.</text>
</comment>
<dbReference type="EMBL" id="JANIEX010000091">
    <property type="protein sequence ID" value="KAJ3573783.1"/>
    <property type="molecule type" value="Genomic_DNA"/>
</dbReference>
<organism evidence="4 5">
    <name type="scientific">Leucocoprinus birnbaumii</name>
    <dbReference type="NCBI Taxonomy" id="56174"/>
    <lineage>
        <taxon>Eukaryota</taxon>
        <taxon>Fungi</taxon>
        <taxon>Dikarya</taxon>
        <taxon>Basidiomycota</taxon>
        <taxon>Agaricomycotina</taxon>
        <taxon>Agaricomycetes</taxon>
        <taxon>Agaricomycetidae</taxon>
        <taxon>Agaricales</taxon>
        <taxon>Agaricineae</taxon>
        <taxon>Agaricaceae</taxon>
        <taxon>Leucocoprinus</taxon>
    </lineage>
</organism>
<dbReference type="InterPro" id="IPR013024">
    <property type="entry name" value="GGCT-like"/>
</dbReference>
<keyword evidence="2" id="KW-0456">Lyase</keyword>
<protein>
    <recommendedName>
        <fullName evidence="1">gamma-glutamylcyclotransferase</fullName>
        <ecNumber evidence="1">4.3.2.9</ecNumber>
    </recommendedName>
</protein>
<evidence type="ECO:0000256" key="2">
    <source>
        <dbReference type="ARBA" id="ARBA00023239"/>
    </source>
</evidence>
<dbReference type="CDD" id="cd06661">
    <property type="entry name" value="GGCT_like"/>
    <property type="match status" value="1"/>
</dbReference>
<dbReference type="InterPro" id="IPR036568">
    <property type="entry name" value="GGCT-like_sf"/>
</dbReference>
<evidence type="ECO:0000313" key="4">
    <source>
        <dbReference type="EMBL" id="KAJ3573783.1"/>
    </source>
</evidence>
<feature type="active site" description="Proton acceptor" evidence="3">
    <location>
        <position position="58"/>
    </location>
</feature>
<dbReference type="PANTHER" id="PTHR12935">
    <property type="entry name" value="GAMMA-GLUTAMYLCYCLOTRANSFERASE"/>
    <property type="match status" value="1"/>
</dbReference>
<keyword evidence="5" id="KW-1185">Reference proteome</keyword>
<reference evidence="4" key="1">
    <citation type="submission" date="2022-07" db="EMBL/GenBank/DDBJ databases">
        <title>Genome Sequence of Leucocoprinus birnbaumii.</title>
        <authorList>
            <person name="Buettner E."/>
        </authorList>
    </citation>
    <scope>NUCLEOTIDE SEQUENCE</scope>
    <source>
        <strain evidence="4">VT141</strain>
    </source>
</reference>
<dbReference type="InterPro" id="IPR017939">
    <property type="entry name" value="G-Glutamylcylcotransferase"/>
</dbReference>
<dbReference type="Proteomes" id="UP001213000">
    <property type="component" value="Unassembled WGS sequence"/>
</dbReference>
<dbReference type="Gene3D" id="3.10.490.10">
    <property type="entry name" value="Gamma-glutamyl cyclotransferase-like"/>
    <property type="match status" value="1"/>
</dbReference>